<protein>
    <submittedName>
        <fullName evidence="2">Uncharacterized protein</fullName>
    </submittedName>
</protein>
<organism evidence="2 3">
    <name type="scientific">Rhodococcus olei</name>
    <dbReference type="NCBI Taxonomy" id="2161675"/>
    <lineage>
        <taxon>Bacteria</taxon>
        <taxon>Bacillati</taxon>
        <taxon>Actinomycetota</taxon>
        <taxon>Actinomycetes</taxon>
        <taxon>Mycobacteriales</taxon>
        <taxon>Nocardiaceae</taxon>
        <taxon>Rhodococcus</taxon>
    </lineage>
</organism>
<feature type="chain" id="PRO_5045942933" evidence="1">
    <location>
        <begin position="26"/>
        <end position="264"/>
    </location>
</feature>
<gene>
    <name evidence="2" type="ORF">GCM10023094_25610</name>
</gene>
<evidence type="ECO:0000313" key="2">
    <source>
        <dbReference type="EMBL" id="GAA4479886.1"/>
    </source>
</evidence>
<feature type="signal peptide" evidence="1">
    <location>
        <begin position="1"/>
        <end position="25"/>
    </location>
</feature>
<dbReference type="Proteomes" id="UP001501183">
    <property type="component" value="Unassembled WGS sequence"/>
</dbReference>
<dbReference type="EMBL" id="BAABFB010000043">
    <property type="protein sequence ID" value="GAA4479886.1"/>
    <property type="molecule type" value="Genomic_DNA"/>
</dbReference>
<proteinExistence type="predicted"/>
<accession>A0ABP8P1E5</accession>
<evidence type="ECO:0000313" key="3">
    <source>
        <dbReference type="Proteomes" id="UP001501183"/>
    </source>
</evidence>
<keyword evidence="1" id="KW-0732">Signal</keyword>
<comment type="caution">
    <text evidence="2">The sequence shown here is derived from an EMBL/GenBank/DDBJ whole genome shotgun (WGS) entry which is preliminary data.</text>
</comment>
<sequence>MRPAARIVTALAVALSLGLGTAAVATVAAGAAPAPAPTGPGDDPVFGLANGCYALRSEQTGSFTRLTPDGYRVDAAGPADAEAFRMHAAQLGRFMFYGRGGDLLAHDDAHAIIATRDATPATDWTLTHTDGGYSITATATGNQLTAHDGLLFSTDPGVDPAGGRFTLVPTTGCADFPDSEVNATGTPLSGTGPNGEVRGFIDAHVHLDANLFIGGQVHCGTPFDPQGITVALRDCADHGTDGFPALLENILSHGTPVAGHDTVG</sequence>
<dbReference type="RefSeq" id="WP_345345379.1">
    <property type="nucleotide sequence ID" value="NZ_BAABFB010000043.1"/>
</dbReference>
<evidence type="ECO:0000256" key="1">
    <source>
        <dbReference type="SAM" id="SignalP"/>
    </source>
</evidence>
<keyword evidence="3" id="KW-1185">Reference proteome</keyword>
<reference evidence="3" key="1">
    <citation type="journal article" date="2019" name="Int. J. Syst. Evol. Microbiol.">
        <title>The Global Catalogue of Microorganisms (GCM) 10K type strain sequencing project: providing services to taxonomists for standard genome sequencing and annotation.</title>
        <authorList>
            <consortium name="The Broad Institute Genomics Platform"/>
            <consortium name="The Broad Institute Genome Sequencing Center for Infectious Disease"/>
            <person name="Wu L."/>
            <person name="Ma J."/>
        </authorList>
    </citation>
    <scope>NUCLEOTIDE SEQUENCE [LARGE SCALE GENOMIC DNA]</scope>
    <source>
        <strain evidence="3">JCM 32206</strain>
    </source>
</reference>
<name>A0ABP8P1E5_9NOCA</name>